<dbReference type="InterPro" id="IPR029058">
    <property type="entry name" value="AB_hydrolase_fold"/>
</dbReference>
<evidence type="ECO:0000256" key="2">
    <source>
        <dbReference type="ARBA" id="ARBA00023315"/>
    </source>
</evidence>
<dbReference type="InterPro" id="IPR010941">
    <property type="entry name" value="PhaC_N"/>
</dbReference>
<feature type="domain" description="Poly-beta-hydroxybutyrate polymerase N-terminal" evidence="3">
    <location>
        <begin position="121"/>
        <end position="286"/>
    </location>
</feature>
<dbReference type="Gene3D" id="3.40.50.1820">
    <property type="entry name" value="alpha/beta hydrolase"/>
    <property type="match status" value="1"/>
</dbReference>
<protein>
    <submittedName>
        <fullName evidence="4">Polyhydroxyalkanoate synthase</fullName>
        <ecNumber evidence="4">2.3.1.-</ecNumber>
    </submittedName>
</protein>
<organism evidence="4 5">
    <name type="scientific">Amphritea japonica ATCC BAA-1530</name>
    <dbReference type="NCBI Taxonomy" id="1278309"/>
    <lineage>
        <taxon>Bacteria</taxon>
        <taxon>Pseudomonadati</taxon>
        <taxon>Pseudomonadota</taxon>
        <taxon>Gammaproteobacteria</taxon>
        <taxon>Oceanospirillales</taxon>
        <taxon>Oceanospirillaceae</taxon>
        <taxon>Amphritea</taxon>
    </lineage>
</organism>
<proteinExistence type="predicted"/>
<evidence type="ECO:0000256" key="1">
    <source>
        <dbReference type="ARBA" id="ARBA00022679"/>
    </source>
</evidence>
<evidence type="ECO:0000259" key="3">
    <source>
        <dbReference type="Pfam" id="PF07167"/>
    </source>
</evidence>
<dbReference type="SUPFAM" id="SSF53474">
    <property type="entry name" value="alpha/beta-Hydrolases"/>
    <property type="match status" value="1"/>
</dbReference>
<keyword evidence="1 4" id="KW-0808">Transferase</keyword>
<keyword evidence="5" id="KW-1185">Reference proteome</keyword>
<accession>A0A7R6PBT9</accession>
<dbReference type="EC" id="2.3.1.-" evidence="4"/>
<dbReference type="KEGG" id="ajp:AMJAP_2012"/>
<evidence type="ECO:0000313" key="4">
    <source>
        <dbReference type="EMBL" id="BBB26603.1"/>
    </source>
</evidence>
<dbReference type="PANTHER" id="PTHR36837:SF5">
    <property type="entry name" value="POLY-3-HYDROXYBUTYRATE SYNTHASE"/>
    <property type="match status" value="1"/>
</dbReference>
<sequence length="611" mass="67799">MFGITVCAVLRKVHVIDLKVGNHCVVFGEVTMANQDNKSPESQLLSFFSGNTLLGSSLGQKEMDDLLKVLPSLATPTANTVQAWSETMMNYQRDTLKLWMNPWTSMAGQASSSVIEPQAGDRRFNDDEWKNNPVCNFLMQSYLLASRAMCESADAAELDAHDKRVLSFYSRYAADALAPTNFVHTNPQVIREAVETQGQSLVDGFKNLTEDLQSGAITTSDPEGFTLGENIAGTPGNVVFRNELIELIQYKPLVEKVYQRPLVIVPPCVNKFYIFDLNERKSFVKHALEQGQNVFIISWRNATSDMRDVSWDDYIQKGIWTAFDVARDVSGIKKVNVLSWCIGGTMLVTALAAMSAAERRNIASATFLTTMIDFSDPGEVEVFIDKKQVNSLMGPMDTSSVLPGNDLGRAMAMLHANESIWHFVINNYMLGKTPPPFDVLHWNADTSNLPKEMYNFFVSNMYDQNRLKDVGGVTVCGKALNVADIDVPCYFVSATEDHIVPWRTTFLAKDLIGDNVEFILTEGGHVSGTAINHPVKCRRSFWQGGEAGLSGDDWQTSAEKHAGSWWNHWHAWLAEKGGKQVSAPEKLGSDTYPAKEAAPGVYVQEMVNQNG</sequence>
<dbReference type="AlphaFoldDB" id="A0A7R6PBT9"/>
<gene>
    <name evidence="4" type="ORF">AMJAP_2012</name>
</gene>
<dbReference type="GO" id="GO:0016746">
    <property type="term" value="F:acyltransferase activity"/>
    <property type="evidence" value="ECO:0007669"/>
    <property type="project" value="UniProtKB-KW"/>
</dbReference>
<dbReference type="Pfam" id="PF07167">
    <property type="entry name" value="PhaC_N"/>
    <property type="match status" value="1"/>
</dbReference>
<dbReference type="PANTHER" id="PTHR36837">
    <property type="entry name" value="POLY(3-HYDROXYALKANOATE) POLYMERASE SUBUNIT PHAC"/>
    <property type="match status" value="1"/>
</dbReference>
<dbReference type="EMBL" id="AP014545">
    <property type="protein sequence ID" value="BBB26603.1"/>
    <property type="molecule type" value="Genomic_DNA"/>
</dbReference>
<evidence type="ECO:0000313" key="5">
    <source>
        <dbReference type="Proteomes" id="UP000595663"/>
    </source>
</evidence>
<reference evidence="4 5" key="1">
    <citation type="journal article" date="2008" name="Int. J. Syst. Evol. Microbiol.">
        <title>Amphritea japonica sp. nov. and Amphritea balenae sp. nov., isolated from the sediment adjacent to sperm whale carcasses off Kagoshima, Japan.</title>
        <authorList>
            <person name="Miyazaki M."/>
            <person name="Nogi Y."/>
            <person name="Fujiwara Y."/>
            <person name="Kawato M."/>
            <person name="Nagahama T."/>
            <person name="Kubokawa K."/>
            <person name="Horikoshi K."/>
        </authorList>
    </citation>
    <scope>NUCLEOTIDE SEQUENCE [LARGE SCALE GENOMIC DNA]</scope>
    <source>
        <strain evidence="4 5">ATCC BAA-1530</strain>
    </source>
</reference>
<name>A0A7R6PBT9_9GAMM</name>
<dbReference type="InterPro" id="IPR051321">
    <property type="entry name" value="PHA/PHB_synthase"/>
</dbReference>
<dbReference type="GO" id="GO:0042619">
    <property type="term" value="P:poly-hydroxybutyrate biosynthetic process"/>
    <property type="evidence" value="ECO:0007669"/>
    <property type="project" value="InterPro"/>
</dbReference>
<keyword evidence="2 4" id="KW-0012">Acyltransferase</keyword>
<dbReference type="Proteomes" id="UP000595663">
    <property type="component" value="Chromosome"/>
</dbReference>